<evidence type="ECO:0000313" key="2">
    <source>
        <dbReference type="Proteomes" id="UP000238479"/>
    </source>
</evidence>
<protein>
    <submittedName>
        <fullName evidence="1">Uncharacterized protein</fullName>
    </submittedName>
</protein>
<gene>
    <name evidence="1" type="ORF">RchiOBHm_Chr4g0419701</name>
</gene>
<accession>A0A2P6QXU0</accession>
<name>A0A2P6QXU0_ROSCH</name>
<evidence type="ECO:0000313" key="1">
    <source>
        <dbReference type="EMBL" id="PRQ38956.1"/>
    </source>
</evidence>
<comment type="caution">
    <text evidence="1">The sequence shown here is derived from an EMBL/GenBank/DDBJ whole genome shotgun (WGS) entry which is preliminary data.</text>
</comment>
<organism evidence="1 2">
    <name type="scientific">Rosa chinensis</name>
    <name type="common">China rose</name>
    <dbReference type="NCBI Taxonomy" id="74649"/>
    <lineage>
        <taxon>Eukaryota</taxon>
        <taxon>Viridiplantae</taxon>
        <taxon>Streptophyta</taxon>
        <taxon>Embryophyta</taxon>
        <taxon>Tracheophyta</taxon>
        <taxon>Spermatophyta</taxon>
        <taxon>Magnoliopsida</taxon>
        <taxon>eudicotyledons</taxon>
        <taxon>Gunneridae</taxon>
        <taxon>Pentapetalae</taxon>
        <taxon>rosids</taxon>
        <taxon>fabids</taxon>
        <taxon>Rosales</taxon>
        <taxon>Rosaceae</taxon>
        <taxon>Rosoideae</taxon>
        <taxon>Rosoideae incertae sedis</taxon>
        <taxon>Rosa</taxon>
    </lineage>
</organism>
<dbReference type="AlphaFoldDB" id="A0A2P6QXU0"/>
<keyword evidence="2" id="KW-1185">Reference proteome</keyword>
<reference evidence="1 2" key="1">
    <citation type="journal article" date="2018" name="Nat. Genet.">
        <title>The Rosa genome provides new insights in the design of modern roses.</title>
        <authorList>
            <person name="Bendahmane M."/>
        </authorList>
    </citation>
    <scope>NUCLEOTIDE SEQUENCE [LARGE SCALE GENOMIC DNA]</scope>
    <source>
        <strain evidence="2">cv. Old Blush</strain>
    </source>
</reference>
<dbReference type="Proteomes" id="UP000238479">
    <property type="component" value="Chromosome 4"/>
</dbReference>
<sequence length="52" mass="5862">MAAKPLLSKNEDVPVKQIHSVKCWINILVVINTLSANCLHSNLLDFDIWSND</sequence>
<proteinExistence type="predicted"/>
<dbReference type="EMBL" id="PDCK01000042">
    <property type="protein sequence ID" value="PRQ38956.1"/>
    <property type="molecule type" value="Genomic_DNA"/>
</dbReference>
<dbReference type="Gramene" id="PRQ38956">
    <property type="protein sequence ID" value="PRQ38956"/>
    <property type="gene ID" value="RchiOBHm_Chr4g0419701"/>
</dbReference>